<dbReference type="RefSeq" id="WP_145082460.1">
    <property type="nucleotide sequence ID" value="NZ_CP036298.1"/>
</dbReference>
<keyword evidence="2" id="KW-1185">Reference proteome</keyword>
<dbReference type="OrthoDB" id="5867542at2"/>
<protein>
    <submittedName>
        <fullName evidence="1">Uncharacterized protein</fullName>
    </submittedName>
</protein>
<organism evidence="1 2">
    <name type="scientific">Aureliella helgolandensis</name>
    <dbReference type="NCBI Taxonomy" id="2527968"/>
    <lineage>
        <taxon>Bacteria</taxon>
        <taxon>Pseudomonadati</taxon>
        <taxon>Planctomycetota</taxon>
        <taxon>Planctomycetia</taxon>
        <taxon>Pirellulales</taxon>
        <taxon>Pirellulaceae</taxon>
        <taxon>Aureliella</taxon>
    </lineage>
</organism>
<evidence type="ECO:0000313" key="1">
    <source>
        <dbReference type="EMBL" id="QDV26364.1"/>
    </source>
</evidence>
<evidence type="ECO:0000313" key="2">
    <source>
        <dbReference type="Proteomes" id="UP000318017"/>
    </source>
</evidence>
<reference evidence="1 2" key="1">
    <citation type="submission" date="2019-02" db="EMBL/GenBank/DDBJ databases">
        <title>Deep-cultivation of Planctomycetes and their phenomic and genomic characterization uncovers novel biology.</title>
        <authorList>
            <person name="Wiegand S."/>
            <person name="Jogler M."/>
            <person name="Boedeker C."/>
            <person name="Pinto D."/>
            <person name="Vollmers J."/>
            <person name="Rivas-Marin E."/>
            <person name="Kohn T."/>
            <person name="Peeters S.H."/>
            <person name="Heuer A."/>
            <person name="Rast P."/>
            <person name="Oberbeckmann S."/>
            <person name="Bunk B."/>
            <person name="Jeske O."/>
            <person name="Meyerdierks A."/>
            <person name="Storesund J.E."/>
            <person name="Kallscheuer N."/>
            <person name="Luecker S."/>
            <person name="Lage O.M."/>
            <person name="Pohl T."/>
            <person name="Merkel B.J."/>
            <person name="Hornburger P."/>
            <person name="Mueller R.-W."/>
            <person name="Bruemmer F."/>
            <person name="Labrenz M."/>
            <person name="Spormann A.M."/>
            <person name="Op den Camp H."/>
            <person name="Overmann J."/>
            <person name="Amann R."/>
            <person name="Jetten M.S.M."/>
            <person name="Mascher T."/>
            <person name="Medema M.H."/>
            <person name="Devos D.P."/>
            <person name="Kaster A.-K."/>
            <person name="Ovreas L."/>
            <person name="Rohde M."/>
            <person name="Galperin M.Y."/>
            <person name="Jogler C."/>
        </authorList>
    </citation>
    <scope>NUCLEOTIDE SEQUENCE [LARGE SCALE GENOMIC DNA]</scope>
    <source>
        <strain evidence="1 2">Q31a</strain>
    </source>
</reference>
<accession>A0A518GCP0</accession>
<dbReference type="AlphaFoldDB" id="A0A518GCP0"/>
<sequence length="194" mass="22122">MKERMYEDELKQAEEKLHKAAIRAIKAFCKEEPITEVRCFFLDSDDVADGRVGISIDSVSNNSDVSLDSFKSTKKSRRATCKGKRAWELAKHGLNCPPLEIYNTDSGDFDFGEFAEVDLSEWRKIAKKNGVEKSDEDGDDSYIEGNARISMWRTIERLVKERAFDSMKTSSPFFVGFSFHDDGPTTVDILKWPK</sequence>
<dbReference type="Proteomes" id="UP000318017">
    <property type="component" value="Chromosome"/>
</dbReference>
<proteinExistence type="predicted"/>
<dbReference type="KEGG" id="ahel:Q31a_47380"/>
<dbReference type="EMBL" id="CP036298">
    <property type="protein sequence ID" value="QDV26364.1"/>
    <property type="molecule type" value="Genomic_DNA"/>
</dbReference>
<gene>
    <name evidence="1" type="ORF">Q31a_47380</name>
</gene>
<name>A0A518GCP0_9BACT</name>